<keyword evidence="2" id="KW-0611">Plant defense</keyword>
<dbReference type="Pfam" id="PF23598">
    <property type="entry name" value="LRR_14"/>
    <property type="match status" value="1"/>
</dbReference>
<evidence type="ECO:0000313" key="5">
    <source>
        <dbReference type="Proteomes" id="UP001632038"/>
    </source>
</evidence>
<evidence type="ECO:0000256" key="2">
    <source>
        <dbReference type="ARBA" id="ARBA00022821"/>
    </source>
</evidence>
<comment type="caution">
    <text evidence="4">The sequence shown here is derived from an EMBL/GenBank/DDBJ whole genome shotgun (WGS) entry which is preliminary data.</text>
</comment>
<accession>A0ABD3DKR2</accession>
<dbReference type="Gene3D" id="3.80.10.10">
    <property type="entry name" value="Ribonuclease Inhibitor"/>
    <property type="match status" value="1"/>
</dbReference>
<proteinExistence type="predicted"/>
<evidence type="ECO:0000259" key="3">
    <source>
        <dbReference type="Pfam" id="PF23598"/>
    </source>
</evidence>
<organism evidence="4 5">
    <name type="scientific">Castilleja foliolosa</name>
    <dbReference type="NCBI Taxonomy" id="1961234"/>
    <lineage>
        <taxon>Eukaryota</taxon>
        <taxon>Viridiplantae</taxon>
        <taxon>Streptophyta</taxon>
        <taxon>Embryophyta</taxon>
        <taxon>Tracheophyta</taxon>
        <taxon>Spermatophyta</taxon>
        <taxon>Magnoliopsida</taxon>
        <taxon>eudicotyledons</taxon>
        <taxon>Gunneridae</taxon>
        <taxon>Pentapetalae</taxon>
        <taxon>asterids</taxon>
        <taxon>lamiids</taxon>
        <taxon>Lamiales</taxon>
        <taxon>Orobanchaceae</taxon>
        <taxon>Pedicularideae</taxon>
        <taxon>Castillejinae</taxon>
        <taxon>Castilleja</taxon>
    </lineage>
</organism>
<dbReference type="AlphaFoldDB" id="A0ABD3DKR2"/>
<reference evidence="5" key="1">
    <citation type="journal article" date="2024" name="IScience">
        <title>Strigolactones Initiate the Formation of Haustorium-like Structures in Castilleja.</title>
        <authorList>
            <person name="Buerger M."/>
            <person name="Peterson D."/>
            <person name="Chory J."/>
        </authorList>
    </citation>
    <scope>NUCLEOTIDE SEQUENCE [LARGE SCALE GENOMIC DNA]</scope>
</reference>
<dbReference type="PANTHER" id="PTHR36766:SF70">
    <property type="entry name" value="DISEASE RESISTANCE PROTEIN RGA4"/>
    <property type="match status" value="1"/>
</dbReference>
<feature type="domain" description="Disease resistance R13L4/SHOC-2-like LRR" evidence="3">
    <location>
        <begin position="17"/>
        <end position="101"/>
    </location>
</feature>
<dbReference type="PANTHER" id="PTHR36766">
    <property type="entry name" value="PLANT BROAD-SPECTRUM MILDEW RESISTANCE PROTEIN RPW8"/>
    <property type="match status" value="1"/>
</dbReference>
<gene>
    <name evidence="4" type="ORF">CASFOL_013700</name>
</gene>
<dbReference type="InterPro" id="IPR032675">
    <property type="entry name" value="LRR_dom_sf"/>
</dbReference>
<protein>
    <recommendedName>
        <fullName evidence="3">Disease resistance R13L4/SHOC-2-like LRR domain-containing protein</fullName>
    </recommendedName>
</protein>
<dbReference type="EMBL" id="JAVIJP010000016">
    <property type="protein sequence ID" value="KAL3642885.1"/>
    <property type="molecule type" value="Genomic_DNA"/>
</dbReference>
<dbReference type="InterPro" id="IPR055414">
    <property type="entry name" value="LRR_R13L4/SHOC2-like"/>
</dbReference>
<keyword evidence="1" id="KW-0677">Repeat</keyword>
<evidence type="ECO:0000256" key="1">
    <source>
        <dbReference type="ARBA" id="ARBA00022737"/>
    </source>
</evidence>
<keyword evidence="5" id="KW-1185">Reference proteome</keyword>
<dbReference type="Proteomes" id="UP001632038">
    <property type="component" value="Unassembled WGS sequence"/>
</dbReference>
<name>A0ABD3DKR2_9LAMI</name>
<dbReference type="GO" id="GO:0006952">
    <property type="term" value="P:defense response"/>
    <property type="evidence" value="ECO:0007669"/>
    <property type="project" value="UniProtKB-KW"/>
</dbReference>
<dbReference type="SUPFAM" id="SSF52058">
    <property type="entry name" value="L domain-like"/>
    <property type="match status" value="1"/>
</dbReference>
<sequence>MLLTSNFPFNETVDAMLGKCTSLRCLILAGMEHWKCLPDQIQHLTSLEELDLRDFGIEALPEWFGNLESVNELRLSDCKKLRHLPSKQAMQSLSKLTYLYICRCPLLIKEKRSNSNNNDDEVQQIVDSEWAKISHIPTVSAFEL</sequence>
<evidence type="ECO:0000313" key="4">
    <source>
        <dbReference type="EMBL" id="KAL3642885.1"/>
    </source>
</evidence>